<evidence type="ECO:0000259" key="2">
    <source>
        <dbReference type="Pfam" id="PF03372"/>
    </source>
</evidence>
<dbReference type="SUPFAM" id="SSF56219">
    <property type="entry name" value="DNase I-like"/>
    <property type="match status" value="1"/>
</dbReference>
<sequence>MLSIPSRLGALSMLLLAFGAVPAAQAQVVVTAPGTVYQQDFDALAASGTGHAWQDNATLPGWYSSRATYNAGTGSSNAGALYSFGTGPDRALGSVASGSTGTLYYGVRLANASGRPLTALDIAYTGEQWRNGGNTAQHSLAFQYRIAPAGEITAINTPASGWTSVSALDFTGPVATATAGALDGNAAANRAAVAGRLEVRVPDGHEIWLRWVDIDNAGADHGLAIDDLRIAFEAAGTLPALSVADATVEIGEDGVPSPLLFVVELDTAAEQDVRFAIATADGTAQAGVHYVARSEAEAVIPAGEQRYEFAVDVLGNPEPGTTRTLTVTVSELDGAEGVDTVAIGRIVNTTVALTPIGAIQGPGTVSPLLGQQVVTEGIVTATRRNGFVIQSAPGEEDDDPLSAEGIFVFTGNDNVPAAAQVGHRVRVAGRVTQFLRTPHGLPLTQLGSPLSVSLRATGQPLPEPVVLDETALSPDNAPDYLARYETMRVSVPALEVVGPSNAQGVFFGVLPGTPRPFREEGMGVLDVTPLPPGVTPPWFDTNPERLRVESATQTGATPIDVDVGTVITGLTGVLYYDSGDYTLLPDPGLELGFAGGAVPRPVAPRPEGAISIAGFNIENLNLAEDSPANTLRLRKLALAICQYLRTPDLLGLVEIRDLATAQRLAQSLNDDEFGHCPEAPQYEAHLIPAPTGTQNLGFLLRTAPVASGLPRVEALAVVQEGVDARLVAPDGSATAVLNDRPPLRLMAAFNADNGARFELTVIANHLLSLIDINSLASRNDSWVTEGNRRRGKRLQQALWLADLIEQRQNADPQEKILLLGDFNAFEFNDGYVDVMGIVTGQPAPADRVLLHADSPLKRPLLNLTTTTPADERYSYVFAGSAQTLDHVLVNQPLQDEVQIWLEHPRINADFGADHAGDGTLPTRTSDHDPVLAYLLPPAFLSADLKMTLSGPATPVRVGQVAEFIARVSHAGPQPALRPTVEFVLDSAANDPTVDAPAGWDCDAPLTAGTGLRIVCRNGTRLEAGEAAVFTLRSGVRRDAPRAFLGVRAEAASASTDPAPHDNRAESSVRIVGLPGFAAR</sequence>
<organism evidence="3 4">
    <name type="scientific">Rehaibacterium terrae</name>
    <dbReference type="NCBI Taxonomy" id="1341696"/>
    <lineage>
        <taxon>Bacteria</taxon>
        <taxon>Pseudomonadati</taxon>
        <taxon>Pseudomonadota</taxon>
        <taxon>Gammaproteobacteria</taxon>
        <taxon>Lysobacterales</taxon>
        <taxon>Lysobacteraceae</taxon>
        <taxon>Rehaibacterium</taxon>
    </lineage>
</organism>
<dbReference type="CDD" id="cd04486">
    <property type="entry name" value="YhcR_OBF_like"/>
    <property type="match status" value="1"/>
</dbReference>
<evidence type="ECO:0000256" key="1">
    <source>
        <dbReference type="SAM" id="SignalP"/>
    </source>
</evidence>
<dbReference type="GO" id="GO:0003824">
    <property type="term" value="F:catalytic activity"/>
    <property type="evidence" value="ECO:0007669"/>
    <property type="project" value="InterPro"/>
</dbReference>
<name>A0A7W7XZK1_9GAMM</name>
<dbReference type="Gene3D" id="2.60.40.2030">
    <property type="match status" value="1"/>
</dbReference>
<evidence type="ECO:0000313" key="4">
    <source>
        <dbReference type="Proteomes" id="UP000519004"/>
    </source>
</evidence>
<feature type="signal peptide" evidence="1">
    <location>
        <begin position="1"/>
        <end position="26"/>
    </location>
</feature>
<dbReference type="AlphaFoldDB" id="A0A7W7XZK1"/>
<dbReference type="Pfam" id="PF03372">
    <property type="entry name" value="Exo_endo_phos"/>
    <property type="match status" value="1"/>
</dbReference>
<dbReference type="EMBL" id="JACHHX010000007">
    <property type="protein sequence ID" value="MBB5015344.1"/>
    <property type="molecule type" value="Genomic_DNA"/>
</dbReference>
<keyword evidence="1" id="KW-0732">Signal</keyword>
<dbReference type="Proteomes" id="UP000519004">
    <property type="component" value="Unassembled WGS sequence"/>
</dbReference>
<dbReference type="PANTHER" id="PTHR42834:SF1">
    <property type="entry name" value="ENDONUCLEASE_EXONUCLEASE_PHOSPHATASE FAMILY PROTEIN (AFU_ORTHOLOGUE AFUA_3G09210)"/>
    <property type="match status" value="1"/>
</dbReference>
<feature type="chain" id="PRO_5031466806" description="Endonuclease/exonuclease/phosphatase domain-containing protein" evidence="1">
    <location>
        <begin position="27"/>
        <end position="1079"/>
    </location>
</feature>
<comment type="caution">
    <text evidence="3">The sequence shown here is derived from an EMBL/GenBank/DDBJ whole genome shotgun (WGS) entry which is preliminary data.</text>
</comment>
<gene>
    <name evidence="3" type="ORF">HNQ58_001242</name>
</gene>
<proteinExistence type="predicted"/>
<protein>
    <recommendedName>
        <fullName evidence="2">Endonuclease/exonuclease/phosphatase domain-containing protein</fullName>
    </recommendedName>
</protein>
<accession>A0A7W7XZK1</accession>
<keyword evidence="4" id="KW-1185">Reference proteome</keyword>
<dbReference type="PANTHER" id="PTHR42834">
    <property type="entry name" value="ENDONUCLEASE/EXONUCLEASE/PHOSPHATASE FAMILY PROTEIN (AFU_ORTHOLOGUE AFUA_3G09210)"/>
    <property type="match status" value="1"/>
</dbReference>
<dbReference type="InterPro" id="IPR036691">
    <property type="entry name" value="Endo/exonu/phosph_ase_sf"/>
</dbReference>
<dbReference type="InterPro" id="IPR005135">
    <property type="entry name" value="Endo/exonuclease/phosphatase"/>
</dbReference>
<dbReference type="SUPFAM" id="SSF141072">
    <property type="entry name" value="CalX-like"/>
    <property type="match status" value="1"/>
</dbReference>
<dbReference type="Gene3D" id="3.60.10.10">
    <property type="entry name" value="Endonuclease/exonuclease/phosphatase"/>
    <property type="match status" value="1"/>
</dbReference>
<reference evidence="3 4" key="1">
    <citation type="submission" date="2020-08" db="EMBL/GenBank/DDBJ databases">
        <title>Genomic Encyclopedia of Type Strains, Phase IV (KMG-IV): sequencing the most valuable type-strain genomes for metagenomic binning, comparative biology and taxonomic classification.</title>
        <authorList>
            <person name="Goeker M."/>
        </authorList>
    </citation>
    <scope>NUCLEOTIDE SEQUENCE [LARGE SCALE GENOMIC DNA]</scope>
    <source>
        <strain evidence="3 4">DSM 25897</strain>
    </source>
</reference>
<evidence type="ECO:0000313" key="3">
    <source>
        <dbReference type="EMBL" id="MBB5015344.1"/>
    </source>
</evidence>
<dbReference type="RefSeq" id="WP_183948038.1">
    <property type="nucleotide sequence ID" value="NZ_JACHHX010000007.1"/>
</dbReference>
<dbReference type="InterPro" id="IPR038081">
    <property type="entry name" value="CalX-like_sf"/>
</dbReference>
<feature type="domain" description="Endonuclease/exonuclease/phosphatase" evidence="2">
    <location>
        <begin position="615"/>
        <end position="927"/>
    </location>
</feature>